<gene>
    <name evidence="1" type="ORF">I79_025095</name>
</gene>
<accession>G3IMF6</accession>
<organism evidence="1 2">
    <name type="scientific">Cricetulus griseus</name>
    <name type="common">Chinese hamster</name>
    <name type="synonym">Cricetulus barabensis griseus</name>
    <dbReference type="NCBI Taxonomy" id="10029"/>
    <lineage>
        <taxon>Eukaryota</taxon>
        <taxon>Metazoa</taxon>
        <taxon>Chordata</taxon>
        <taxon>Craniata</taxon>
        <taxon>Vertebrata</taxon>
        <taxon>Euteleostomi</taxon>
        <taxon>Mammalia</taxon>
        <taxon>Eutheria</taxon>
        <taxon>Euarchontoglires</taxon>
        <taxon>Glires</taxon>
        <taxon>Rodentia</taxon>
        <taxon>Myomorpha</taxon>
        <taxon>Muroidea</taxon>
        <taxon>Cricetidae</taxon>
        <taxon>Cricetinae</taxon>
        <taxon>Cricetulus</taxon>
    </lineage>
</organism>
<dbReference type="InParanoid" id="G3IMF6"/>
<name>G3IMF6_CRIGR</name>
<sequence length="63" mass="6953">MTSLADVVTSEAGVAVDVSQSTLSQMNHRVTYSRRMICIYAYLCMTTSLTDDDDTDNDVTLAR</sequence>
<evidence type="ECO:0000313" key="1">
    <source>
        <dbReference type="EMBL" id="EGW14336.1"/>
    </source>
</evidence>
<proteinExistence type="predicted"/>
<protein>
    <submittedName>
        <fullName evidence="1">Uncharacterized protein</fullName>
    </submittedName>
</protein>
<dbReference type="AlphaFoldDB" id="G3IMF6"/>
<reference evidence="2" key="1">
    <citation type="journal article" date="2011" name="Nat. Biotechnol.">
        <title>The genomic sequence of the Chinese hamster ovary (CHO)-K1 cell line.</title>
        <authorList>
            <person name="Xu X."/>
            <person name="Nagarajan H."/>
            <person name="Lewis N.E."/>
            <person name="Pan S."/>
            <person name="Cai Z."/>
            <person name="Liu X."/>
            <person name="Chen W."/>
            <person name="Xie M."/>
            <person name="Wang W."/>
            <person name="Hammond S."/>
            <person name="Andersen M.R."/>
            <person name="Neff N."/>
            <person name="Passarelli B."/>
            <person name="Koh W."/>
            <person name="Fan H.C."/>
            <person name="Wang J."/>
            <person name="Gui Y."/>
            <person name="Lee K.H."/>
            <person name="Betenbaugh M.J."/>
            <person name="Quake S.R."/>
            <person name="Famili I."/>
            <person name="Palsson B.O."/>
            <person name="Wang J."/>
        </authorList>
    </citation>
    <scope>NUCLEOTIDE SEQUENCE [LARGE SCALE GENOMIC DNA]</scope>
    <source>
        <strain evidence="2">CHO K1 cell line</strain>
    </source>
</reference>
<dbReference type="EMBL" id="JH004719">
    <property type="protein sequence ID" value="EGW14336.1"/>
    <property type="molecule type" value="Genomic_DNA"/>
</dbReference>
<evidence type="ECO:0000313" key="2">
    <source>
        <dbReference type="Proteomes" id="UP000001075"/>
    </source>
</evidence>
<dbReference type="Proteomes" id="UP000001075">
    <property type="component" value="Unassembled WGS sequence"/>
</dbReference>